<protein>
    <recommendedName>
        <fullName evidence="7">Class I SAM-dependent methyltransferase</fullName>
    </recommendedName>
</protein>
<dbReference type="Proteomes" id="UP000517765">
    <property type="component" value="Unassembled WGS sequence"/>
</dbReference>
<evidence type="ECO:0000313" key="2">
    <source>
        <dbReference type="EMBL" id="MBB1261730.1"/>
    </source>
</evidence>
<name>A0A5P0YSV2_9ACTN</name>
<gene>
    <name evidence="3" type="ORF">FNX44_016255</name>
    <name evidence="1" type="ORF">H3146_19885</name>
    <name evidence="2" type="ORF">H3147_23370</name>
</gene>
<organism evidence="3 4">
    <name type="scientific">Streptomyces alkaliterrae</name>
    <dbReference type="NCBI Taxonomy" id="2213162"/>
    <lineage>
        <taxon>Bacteria</taxon>
        <taxon>Bacillati</taxon>
        <taxon>Actinomycetota</taxon>
        <taxon>Actinomycetes</taxon>
        <taxon>Kitasatosporales</taxon>
        <taxon>Streptomycetaceae</taxon>
        <taxon>Streptomyces</taxon>
    </lineage>
</organism>
<accession>A0A5P0YSV2</accession>
<proteinExistence type="predicted"/>
<dbReference type="EMBL" id="VJYK02000165">
    <property type="protein sequence ID" value="MQS03396.1"/>
    <property type="molecule type" value="Genomic_DNA"/>
</dbReference>
<evidence type="ECO:0000313" key="1">
    <source>
        <dbReference type="EMBL" id="MBB1255597.1"/>
    </source>
</evidence>
<evidence type="ECO:0000313" key="5">
    <source>
        <dbReference type="Proteomes" id="UP000517765"/>
    </source>
</evidence>
<dbReference type="EMBL" id="JABJXA010000202">
    <property type="protein sequence ID" value="MBB1261730.1"/>
    <property type="molecule type" value="Genomic_DNA"/>
</dbReference>
<evidence type="ECO:0000313" key="6">
    <source>
        <dbReference type="Proteomes" id="UP000525686"/>
    </source>
</evidence>
<sequence length="277" mass="30202">MYDRPDPRGYYRALRPYDYQIPHHAQTLVRRLLGTKPLVAAGERGPLTVLDVCCSYGVNAALFNHTVTLQDLYRHYAALDSRADAGTGAARLAEIDREYFAERRRYDAVRSLGLDAAGNAVAYAESAGLLDEGFAENLERDEPSEELRRALADVSLVTVTGGVGYITGRTFARLAAHLPDRVWVLALVLRTVSYDDISAALTARGLRTVRADTTYVQRRFTDPEEQHNAVAAVTAAGLSPEGLEADGRFHAQLYLSGPAEPSGELLLPEVLAEVVSG</sequence>
<keyword evidence="4" id="KW-1185">Reference proteome</keyword>
<comment type="caution">
    <text evidence="3">The sequence shown here is derived from an EMBL/GenBank/DDBJ whole genome shotgun (WGS) entry which is preliminary data.</text>
</comment>
<dbReference type="Proteomes" id="UP000320857">
    <property type="component" value="Unassembled WGS sequence"/>
</dbReference>
<reference evidence="5 6" key="2">
    <citation type="submission" date="2020-05" db="EMBL/GenBank/DDBJ databases">
        <title>Classification of alakaliphilic streptomycetes isolated from an alkaline soil next to Lonar Crater, India and a proposal for the recognition of Streptomyces alkaliterrae sp. nov.</title>
        <authorList>
            <person name="Golinska P."/>
        </authorList>
    </citation>
    <scope>NUCLEOTIDE SEQUENCE [LARGE SCALE GENOMIC DNA]</scope>
    <source>
        <strain evidence="6">OF3</strain>
        <strain evidence="5">OF8</strain>
    </source>
</reference>
<dbReference type="EMBL" id="JABJWZ010000222">
    <property type="protein sequence ID" value="MBB1255597.1"/>
    <property type="molecule type" value="Genomic_DNA"/>
</dbReference>
<evidence type="ECO:0000313" key="3">
    <source>
        <dbReference type="EMBL" id="MQS03396.1"/>
    </source>
</evidence>
<evidence type="ECO:0000313" key="4">
    <source>
        <dbReference type="Proteomes" id="UP000320857"/>
    </source>
</evidence>
<reference evidence="1" key="3">
    <citation type="journal article" name="Syst. Appl. Microbiol.">
        <title>Streptomyces alkaliterrae sp. nov., isolated from an alkaline soil, and emended descriptions of Streptomyces alkaliphilus, Streptomyces calidiresistens and Streptomyces durbertensis.</title>
        <authorList>
            <person name="Swiecimska M."/>
            <person name="Golinska P."/>
            <person name="Nouioui I."/>
            <person name="Wypij M."/>
            <person name="Rai M."/>
            <person name="Sangal V."/>
            <person name="Goodfellow M."/>
        </authorList>
    </citation>
    <scope>NUCLEOTIDE SEQUENCE</scope>
    <source>
        <strain evidence="1">OF3</strain>
        <strain evidence="2">OF8</strain>
    </source>
</reference>
<reference evidence="3 4" key="1">
    <citation type="submission" date="2019-10" db="EMBL/GenBank/DDBJ databases">
        <title>Streptomyces sp. nov., a novel actinobacterium isolated from alkaline environment.</title>
        <authorList>
            <person name="Golinska P."/>
        </authorList>
    </citation>
    <scope>NUCLEOTIDE SEQUENCE [LARGE SCALE GENOMIC DNA]</scope>
    <source>
        <strain evidence="3 4">OF1</strain>
    </source>
</reference>
<evidence type="ECO:0008006" key="7">
    <source>
        <dbReference type="Google" id="ProtNLM"/>
    </source>
</evidence>
<dbReference type="AlphaFoldDB" id="A0A5P0YSV2"/>
<dbReference type="Proteomes" id="UP000525686">
    <property type="component" value="Unassembled WGS sequence"/>
</dbReference>